<dbReference type="Pfam" id="PF01048">
    <property type="entry name" value="PNP_UDP_1"/>
    <property type="match status" value="1"/>
</dbReference>
<sequence length="1383" mass="155242">MAPRSGSPHVYTVAWICALPIELAAAKSLLDETHSPLSLSQPATDRNVYTLGSLAGHNIVVVCLPSGVYGTTPATSMVAQMCQTFPSIKYGLMVGVGGGVPTGKADIRLGDVVVSKPQGQFAGVVQYDYGKACQQGHFERTGSLNKPCSLLLSASNDLQSNYILQDVQTGKIMSGVLQRHEKQFARPNRDWLFHSSYEHQGGSEDCLSCDMHHLVPRGPRVSDEPQIHYGLIASGNQVIKDGRRRDSIAGKLPVLCFEMEAAGVMDQLPCLVIRGICDYCDSHKQKDWQGYAALAAAAYAKQLLSSVPIDKDTMQRQESDFTSQERACLADLFITDPEEDMNSVKRTKGNRTPGTCIWLLESDKVKTWFHRDNGLLCNSSNVLWLYGNPGTGKSTMAITLAEELPTMDYFCANNDILSIFFCDAGSEHQRTATSILRGLLYQIISQCPGLIRHIMKKYEVQKARLFTNFDALWALLIDMGRVSRGPAIYCIIDALDECEAHEQDILLRQIEQSFGDRHPELFVPCSVHILITSRPYPEIRDYLSLFACVDLGSCQETTTDLKTTIHNKVKDLAVRKRYSASVAGRVSRVLEAKADGTFLWVGIVCDELKRLPSKNPLKTLQSLPRGLHSLYRNLLNAAFMAEKDEDEYQAMKEILRLVAFARRPLTLAEIAEAARLYPDEDTESCLQFTREIIDSCRLLVVVDKGCVRLLHTSVQDFLVTDMQEMDALKANYTLFCRCIEVVLENSRLKMDQFTLAPQQGFLGYATLYWPKHASLSETEFIVRREHEMFFQHGVAAWKYWLENYNHLNRFFCEVMGDGFSAMHVAAGWSILPLISYLPPGRIEDQDPFGRSPLLVAAEKGQFKAMRFLVESGANVRTRNNEDQNVLHILSKKGHYHDEEMTKILLDQGVSPYDCDQYNMSPFLYAVGNLDEKLARVFLRDGFNLDTRVQRQSWPGQTTVNFVTHATADNQEEETPTNIESNLTALHFSSLKACTKMTLLLLQHGADPNAQSDIGDTPLHLAIRRRLLGRKSDDVWETRDYGIESLIDIITDPESEEASNIYRDIDEARINTVNTLLTSATIDVNIANACGDCPQHVINFHDHYALSILCKLIEKGANSSLLNGSRQTCLHLASKAGNLEVIRKLVDEGHDILLEDIERLSPFHYALDDGRLDVLQFMSETCDNALSKVWHTLDHHGRNPLHHHISSLFIDVNMTNFLIQVGCDVNQPDQNGNSSLGVYLCSFHLAGVERDIFSLLVQKGADPLWVNGRQENLAHLLMHHRGADCEILRLLFDYGLDSAAQDIDGKTLMHHGAIHGAFTKELVEFLECMDALDMQTRDSVGKTPLMYAEERKSHQDYPVDSFLHFNRQWEKSFNALSEAARTLL</sequence>
<dbReference type="SUPFAM" id="SSF48403">
    <property type="entry name" value="Ankyrin repeat"/>
    <property type="match status" value="2"/>
</dbReference>
<evidence type="ECO:0000313" key="7">
    <source>
        <dbReference type="EMBL" id="KAE8420679.1"/>
    </source>
</evidence>
<dbReference type="Pfam" id="PF12796">
    <property type="entry name" value="Ank_2"/>
    <property type="match status" value="1"/>
</dbReference>
<dbReference type="Pfam" id="PF22939">
    <property type="entry name" value="WHD_GPIID"/>
    <property type="match status" value="1"/>
</dbReference>
<dbReference type="InterPro" id="IPR056884">
    <property type="entry name" value="NPHP3-like_N"/>
</dbReference>
<proteinExistence type="predicted"/>
<feature type="repeat" description="ANK" evidence="2">
    <location>
        <begin position="1195"/>
        <end position="1229"/>
    </location>
</feature>
<organism evidence="7 8">
    <name type="scientific">Aspergillus pseudocaelatus</name>
    <dbReference type="NCBI Taxonomy" id="1825620"/>
    <lineage>
        <taxon>Eukaryota</taxon>
        <taxon>Fungi</taxon>
        <taxon>Dikarya</taxon>
        <taxon>Ascomycota</taxon>
        <taxon>Pezizomycotina</taxon>
        <taxon>Eurotiomycetes</taxon>
        <taxon>Eurotiomycetidae</taxon>
        <taxon>Eurotiales</taxon>
        <taxon>Aspergillaceae</taxon>
        <taxon>Aspergillus</taxon>
        <taxon>Aspergillus subgen. Circumdati</taxon>
    </lineage>
</organism>
<evidence type="ECO:0000313" key="8">
    <source>
        <dbReference type="Proteomes" id="UP000325395"/>
    </source>
</evidence>
<dbReference type="Gene3D" id="3.40.50.300">
    <property type="entry name" value="P-loop containing nucleotide triphosphate hydrolases"/>
    <property type="match status" value="1"/>
</dbReference>
<evidence type="ECO:0000259" key="4">
    <source>
        <dbReference type="Pfam" id="PF01048"/>
    </source>
</evidence>
<reference evidence="7 8" key="1">
    <citation type="submission" date="2019-04" db="EMBL/GenBank/DDBJ databases">
        <authorList>
            <consortium name="DOE Joint Genome Institute"/>
            <person name="Mondo S."/>
            <person name="Kjaerbolling I."/>
            <person name="Vesth T."/>
            <person name="Frisvad J.C."/>
            <person name="Nybo J.L."/>
            <person name="Theobald S."/>
            <person name="Kildgaard S."/>
            <person name="Isbrandt T."/>
            <person name="Kuo A."/>
            <person name="Sato A."/>
            <person name="Lyhne E.K."/>
            <person name="Kogle M.E."/>
            <person name="Wiebenga A."/>
            <person name="Kun R.S."/>
            <person name="Lubbers R.J."/>
            <person name="Makela M.R."/>
            <person name="Barry K."/>
            <person name="Chovatia M."/>
            <person name="Clum A."/>
            <person name="Daum C."/>
            <person name="Haridas S."/>
            <person name="He G."/>
            <person name="LaButti K."/>
            <person name="Lipzen A."/>
            <person name="Riley R."/>
            <person name="Salamov A."/>
            <person name="Simmons B.A."/>
            <person name="Magnuson J.K."/>
            <person name="Henrissat B."/>
            <person name="Mortensen U.H."/>
            <person name="Larsen T.O."/>
            <person name="Devries R.P."/>
            <person name="Grigoriev I.V."/>
            <person name="Machida M."/>
            <person name="Baker S.E."/>
            <person name="Andersen M.R."/>
            <person name="Cantor M.N."/>
            <person name="Hua S.X."/>
        </authorList>
    </citation>
    <scope>NUCLEOTIDE SEQUENCE [LARGE SCALE GENOMIC DNA]</scope>
    <source>
        <strain evidence="7 8">CBS 117616</strain>
    </source>
</reference>
<feature type="repeat" description="ANK" evidence="2">
    <location>
        <begin position="848"/>
        <end position="880"/>
    </location>
</feature>
<dbReference type="InterPro" id="IPR002110">
    <property type="entry name" value="Ankyrin_rpt"/>
</dbReference>
<dbReference type="Gene3D" id="1.25.40.20">
    <property type="entry name" value="Ankyrin repeat-containing domain"/>
    <property type="match status" value="3"/>
</dbReference>
<keyword evidence="3" id="KW-0732">Signal</keyword>
<dbReference type="Gene3D" id="3.40.50.1580">
    <property type="entry name" value="Nucleoside phosphorylase domain"/>
    <property type="match status" value="1"/>
</dbReference>
<dbReference type="InterPro" id="IPR027417">
    <property type="entry name" value="P-loop_NTPase"/>
</dbReference>
<dbReference type="InterPro" id="IPR054471">
    <property type="entry name" value="GPIID_WHD"/>
</dbReference>
<dbReference type="PROSITE" id="PS50297">
    <property type="entry name" value="ANK_REP_REGION"/>
    <property type="match status" value="2"/>
</dbReference>
<feature type="domain" description="Nephrocystin 3-like N-terminal" evidence="6">
    <location>
        <begin position="354"/>
        <end position="534"/>
    </location>
</feature>
<dbReference type="InterPro" id="IPR035994">
    <property type="entry name" value="Nucleoside_phosphorylase_sf"/>
</dbReference>
<evidence type="ECO:0000256" key="3">
    <source>
        <dbReference type="SAM" id="SignalP"/>
    </source>
</evidence>
<dbReference type="InterPro" id="IPR053137">
    <property type="entry name" value="NLR-like"/>
</dbReference>
<accession>A0ABQ6WU92</accession>
<dbReference type="PANTHER" id="PTHR46082:SF11">
    <property type="entry name" value="AAA+ ATPASE DOMAIN-CONTAINING PROTEIN-RELATED"/>
    <property type="match status" value="1"/>
</dbReference>
<keyword evidence="2" id="KW-0040">ANK repeat</keyword>
<keyword evidence="1" id="KW-0677">Repeat</keyword>
<evidence type="ECO:0000256" key="2">
    <source>
        <dbReference type="PROSITE-ProRule" id="PRU00023"/>
    </source>
</evidence>
<feature type="domain" description="Nucleoside phosphorylase" evidence="4">
    <location>
        <begin position="13"/>
        <end position="288"/>
    </location>
</feature>
<evidence type="ECO:0000259" key="5">
    <source>
        <dbReference type="Pfam" id="PF22939"/>
    </source>
</evidence>
<dbReference type="EMBL" id="ML735707">
    <property type="protein sequence ID" value="KAE8420679.1"/>
    <property type="molecule type" value="Genomic_DNA"/>
</dbReference>
<dbReference type="Pfam" id="PF13637">
    <property type="entry name" value="Ank_4"/>
    <property type="match status" value="2"/>
</dbReference>
<feature type="chain" id="PRO_5045436674" evidence="3">
    <location>
        <begin position="27"/>
        <end position="1383"/>
    </location>
</feature>
<dbReference type="Proteomes" id="UP000325395">
    <property type="component" value="Unassembled WGS sequence"/>
</dbReference>
<dbReference type="SUPFAM" id="SSF52540">
    <property type="entry name" value="P-loop containing nucleoside triphosphate hydrolases"/>
    <property type="match status" value="1"/>
</dbReference>
<dbReference type="SMART" id="SM00248">
    <property type="entry name" value="ANK"/>
    <property type="match status" value="10"/>
</dbReference>
<dbReference type="PROSITE" id="PS50088">
    <property type="entry name" value="ANK_REPEAT"/>
    <property type="match status" value="4"/>
</dbReference>
<feature type="repeat" description="ANK" evidence="2">
    <location>
        <begin position="1124"/>
        <end position="1156"/>
    </location>
</feature>
<evidence type="ECO:0000256" key="1">
    <source>
        <dbReference type="ARBA" id="ARBA00022737"/>
    </source>
</evidence>
<dbReference type="PANTHER" id="PTHR46082">
    <property type="entry name" value="ATP/GTP-BINDING PROTEIN-RELATED"/>
    <property type="match status" value="1"/>
</dbReference>
<gene>
    <name evidence="7" type="ORF">BDV36DRAFT_281344</name>
</gene>
<name>A0ABQ6WU92_9EURO</name>
<dbReference type="InterPro" id="IPR000845">
    <property type="entry name" value="Nucleoside_phosphorylase_d"/>
</dbReference>
<keyword evidence="8" id="KW-1185">Reference proteome</keyword>
<dbReference type="InterPro" id="IPR036770">
    <property type="entry name" value="Ankyrin_rpt-contain_sf"/>
</dbReference>
<feature type="repeat" description="ANK" evidence="2">
    <location>
        <begin position="980"/>
        <end position="1012"/>
    </location>
</feature>
<feature type="signal peptide" evidence="3">
    <location>
        <begin position="1"/>
        <end position="26"/>
    </location>
</feature>
<dbReference type="Pfam" id="PF24883">
    <property type="entry name" value="NPHP3_N"/>
    <property type="match status" value="1"/>
</dbReference>
<feature type="domain" description="GPI inositol-deacylase winged helix" evidence="5">
    <location>
        <begin position="650"/>
        <end position="725"/>
    </location>
</feature>
<protein>
    <submittedName>
        <fullName evidence="7">Ankyrin</fullName>
    </submittedName>
</protein>
<dbReference type="SUPFAM" id="SSF53167">
    <property type="entry name" value="Purine and uridine phosphorylases"/>
    <property type="match status" value="1"/>
</dbReference>
<evidence type="ECO:0000259" key="6">
    <source>
        <dbReference type="Pfam" id="PF24883"/>
    </source>
</evidence>